<dbReference type="GO" id="GO:0008270">
    <property type="term" value="F:zinc ion binding"/>
    <property type="evidence" value="ECO:0007669"/>
    <property type="project" value="UniProtKB-KW"/>
</dbReference>
<reference evidence="13" key="1">
    <citation type="submission" date="2022-03" db="EMBL/GenBank/DDBJ databases">
        <authorList>
            <person name="Martin C."/>
        </authorList>
    </citation>
    <scope>NUCLEOTIDE SEQUENCE</scope>
</reference>
<comment type="subcellular location">
    <subcellularLocation>
        <location evidence="1">Nucleus</location>
    </subcellularLocation>
</comment>
<dbReference type="GO" id="GO:0006355">
    <property type="term" value="P:regulation of DNA-templated transcription"/>
    <property type="evidence" value="ECO:0007669"/>
    <property type="project" value="InterPro"/>
</dbReference>
<dbReference type="CDD" id="cd16660">
    <property type="entry name" value="RING-Ubox_RNF37"/>
    <property type="match status" value="1"/>
</dbReference>
<dbReference type="InterPro" id="IPR039847">
    <property type="entry name" value="Ubox5"/>
</dbReference>
<dbReference type="EMBL" id="CAIIXF020000005">
    <property type="protein sequence ID" value="CAH1783094.1"/>
    <property type="molecule type" value="Genomic_DNA"/>
</dbReference>
<dbReference type="PROSITE" id="PS00518">
    <property type="entry name" value="ZF_RING_1"/>
    <property type="match status" value="1"/>
</dbReference>
<dbReference type="InterPro" id="IPR017907">
    <property type="entry name" value="Znf_RING_CS"/>
</dbReference>
<organism evidence="13 14">
    <name type="scientific">Owenia fusiformis</name>
    <name type="common">Polychaete worm</name>
    <dbReference type="NCBI Taxonomy" id="6347"/>
    <lineage>
        <taxon>Eukaryota</taxon>
        <taxon>Metazoa</taxon>
        <taxon>Spiralia</taxon>
        <taxon>Lophotrochozoa</taxon>
        <taxon>Annelida</taxon>
        <taxon>Polychaeta</taxon>
        <taxon>Sedentaria</taxon>
        <taxon>Canalipalpata</taxon>
        <taxon>Sabellida</taxon>
        <taxon>Oweniida</taxon>
        <taxon>Oweniidae</taxon>
        <taxon>Owenia</taxon>
    </lineage>
</organism>
<dbReference type="InterPro" id="IPR003613">
    <property type="entry name" value="Ubox_domain"/>
</dbReference>
<comment type="similarity">
    <text evidence="2">Belongs to the Mediator complex subunit 31 family.</text>
</comment>
<dbReference type="GO" id="GO:0000209">
    <property type="term" value="P:protein polyubiquitination"/>
    <property type="evidence" value="ECO:0007669"/>
    <property type="project" value="TreeGrafter"/>
</dbReference>
<dbReference type="PROSITE" id="PS50089">
    <property type="entry name" value="ZF_RING_2"/>
    <property type="match status" value="1"/>
</dbReference>
<evidence type="ECO:0000313" key="14">
    <source>
        <dbReference type="Proteomes" id="UP000749559"/>
    </source>
</evidence>
<dbReference type="Pfam" id="PF04564">
    <property type="entry name" value="U-box"/>
    <property type="match status" value="1"/>
</dbReference>
<dbReference type="FunFam" id="1.10.10.1340:FF:000001">
    <property type="entry name" value="Mediator of RNA polymerase II transcription subunit 31"/>
    <property type="match status" value="1"/>
</dbReference>
<protein>
    <submittedName>
        <fullName evidence="13">Uncharacterized protein</fullName>
    </submittedName>
</protein>
<evidence type="ECO:0000256" key="2">
    <source>
        <dbReference type="ARBA" id="ARBA00006378"/>
    </source>
</evidence>
<evidence type="ECO:0000256" key="5">
    <source>
        <dbReference type="ARBA" id="ARBA00022833"/>
    </source>
</evidence>
<dbReference type="AlphaFoldDB" id="A0A8S4NR32"/>
<dbReference type="Gene3D" id="1.10.10.1340">
    <property type="entry name" value="Mediator of RNA polymerase II, submodule Med31 (Soh1)"/>
    <property type="match status" value="1"/>
</dbReference>
<keyword evidence="8" id="KW-0804">Transcription</keyword>
<dbReference type="InterPro" id="IPR001841">
    <property type="entry name" value="Znf_RING"/>
</dbReference>
<dbReference type="PANTHER" id="PTHR13492">
    <property type="entry name" value="RING FINGER PROTEIN 37"/>
    <property type="match status" value="1"/>
</dbReference>
<dbReference type="InterPro" id="IPR013083">
    <property type="entry name" value="Znf_RING/FYVE/PHD"/>
</dbReference>
<evidence type="ECO:0000256" key="3">
    <source>
        <dbReference type="ARBA" id="ARBA00022723"/>
    </source>
</evidence>
<dbReference type="SMART" id="SM00504">
    <property type="entry name" value="Ubox"/>
    <property type="match status" value="1"/>
</dbReference>
<keyword evidence="3" id="KW-0479">Metal-binding</keyword>
<evidence type="ECO:0000256" key="9">
    <source>
        <dbReference type="ARBA" id="ARBA00023242"/>
    </source>
</evidence>
<dbReference type="Pfam" id="PF05669">
    <property type="entry name" value="Med31"/>
    <property type="match status" value="1"/>
</dbReference>
<dbReference type="GO" id="GO:0034450">
    <property type="term" value="F:ubiquitin-ubiquitin ligase activity"/>
    <property type="evidence" value="ECO:0007669"/>
    <property type="project" value="TreeGrafter"/>
</dbReference>
<dbReference type="Pfam" id="PF19318">
    <property type="entry name" value="DUF5918"/>
    <property type="match status" value="1"/>
</dbReference>
<keyword evidence="5" id="KW-0862">Zinc</keyword>
<keyword evidence="7" id="KW-0010">Activator</keyword>
<feature type="domain" description="RING-type" evidence="11">
    <location>
        <begin position="585"/>
        <end position="623"/>
    </location>
</feature>
<evidence type="ECO:0000313" key="13">
    <source>
        <dbReference type="EMBL" id="CAH1783094.1"/>
    </source>
</evidence>
<dbReference type="Gene3D" id="3.30.40.10">
    <property type="entry name" value="Zinc/RING finger domain, C3HC4 (zinc finger)"/>
    <property type="match status" value="1"/>
</dbReference>
<evidence type="ECO:0000256" key="1">
    <source>
        <dbReference type="ARBA" id="ARBA00004123"/>
    </source>
</evidence>
<accession>A0A8S4NR32</accession>
<dbReference type="GO" id="GO:0003712">
    <property type="term" value="F:transcription coregulator activity"/>
    <property type="evidence" value="ECO:0007669"/>
    <property type="project" value="InterPro"/>
</dbReference>
<gene>
    <name evidence="13" type="ORF">OFUS_LOCUS9463</name>
</gene>
<evidence type="ECO:0000256" key="6">
    <source>
        <dbReference type="ARBA" id="ARBA00023015"/>
    </source>
</evidence>
<keyword evidence="4 10" id="KW-0863">Zinc-finger</keyword>
<evidence type="ECO:0000256" key="8">
    <source>
        <dbReference type="ARBA" id="ARBA00023163"/>
    </source>
</evidence>
<keyword evidence="14" id="KW-1185">Reference proteome</keyword>
<dbReference type="InterPro" id="IPR038089">
    <property type="entry name" value="Med31_sf"/>
</dbReference>
<evidence type="ECO:0000259" key="12">
    <source>
        <dbReference type="PROSITE" id="PS51698"/>
    </source>
</evidence>
<dbReference type="SUPFAM" id="SSF57850">
    <property type="entry name" value="RING/U-box"/>
    <property type="match status" value="1"/>
</dbReference>
<dbReference type="GO" id="GO:0016592">
    <property type="term" value="C:mediator complex"/>
    <property type="evidence" value="ECO:0007669"/>
    <property type="project" value="InterPro"/>
</dbReference>
<dbReference type="OrthoDB" id="10257739at2759"/>
<dbReference type="GO" id="GO:0031625">
    <property type="term" value="F:ubiquitin protein ligase binding"/>
    <property type="evidence" value="ECO:0007669"/>
    <property type="project" value="TreeGrafter"/>
</dbReference>
<evidence type="ECO:0000256" key="7">
    <source>
        <dbReference type="ARBA" id="ARBA00023159"/>
    </source>
</evidence>
<evidence type="ECO:0000259" key="11">
    <source>
        <dbReference type="PROSITE" id="PS50089"/>
    </source>
</evidence>
<name>A0A8S4NR32_OWEFU</name>
<dbReference type="PANTHER" id="PTHR13492:SF2">
    <property type="entry name" value="RING FINGER PROTEIN 37"/>
    <property type="match status" value="1"/>
</dbReference>
<dbReference type="InterPro" id="IPR045696">
    <property type="entry name" value="Ubox5_N"/>
</dbReference>
<dbReference type="Proteomes" id="UP000749559">
    <property type="component" value="Unassembled WGS sequence"/>
</dbReference>
<evidence type="ECO:0000256" key="4">
    <source>
        <dbReference type="ARBA" id="ARBA00022771"/>
    </source>
</evidence>
<comment type="caution">
    <text evidence="13">The sequence shown here is derived from an EMBL/GenBank/DDBJ whole genome shotgun (WGS) entry which is preliminary data.</text>
</comment>
<dbReference type="InterPro" id="IPR039925">
    <property type="entry name" value="RNF37_RING-Ubox"/>
</dbReference>
<dbReference type="InterPro" id="IPR008831">
    <property type="entry name" value="Mediator_Med31"/>
</dbReference>
<keyword evidence="9" id="KW-0539">Nucleus</keyword>
<feature type="domain" description="U-box" evidence="12">
    <location>
        <begin position="361"/>
        <end position="441"/>
    </location>
</feature>
<proteinExistence type="inferred from homology"/>
<dbReference type="PROSITE" id="PS51698">
    <property type="entry name" value="U_BOX"/>
    <property type="match status" value="1"/>
</dbReference>
<evidence type="ECO:0000256" key="10">
    <source>
        <dbReference type="PROSITE-ProRule" id="PRU00175"/>
    </source>
</evidence>
<keyword evidence="6" id="KW-0805">Transcription regulation</keyword>
<sequence>METEDQQRYRFQVELEFVQCLANPNYLNFLAQRGYFKEKNFINYLKYLLYWKEPDYSRFLKYPQCLYLLELLQYEQFRKEIANAQKEQNYCKQRLRDINSCRPNNSGQLLVMSINFCLPPFKPRISCDKVCADGYEVENLVRKTGLFMSNSGFMVERFIKPPVCVTVEFPCNVDLQSVVINPIVGGQKSCGFEILTQSSFNRGCWLMDTDKCPDLKVSSSSDTFYPIGKIYTDEPKMIRFVNRSNRQRMNQSQISVNMNNCIEGDLRHHRVATLRSVSHVMIRITRTLAGAIPGMKSLEIWGQPALCTPRQLTNLIQQINYNIININPHPAVSVHDNTSESSPCKADIDTAQKASLPNDVEIPPEFIDPLTMEIMALPSVLPSGHTIDQCTLDKYIEYEAHWGRSPSDPFTGVIFTDSHKPLLNAGLKSRIDQFLLTNSDKDSLKHVGRTLGHNNDDTFTSVGKNLGGTSSIAKIPIPSYSSSTQGAQMEHKDTGIRCNVSKESTITPLKRSHTDIIDLTDEDQTEHKPTAAKVQKVEFKSNAKGTPSHSTKLSDSLDQALSSSLNYLPTYSKFVKPAKDLSKLCAQCDSEPKPNGKYKITCGHIICRDCLVGRKSGKCKICKIDFLSKDVQKCH</sequence>